<gene>
    <name evidence="1" type="ORF">M9458_039268</name>
</gene>
<reference evidence="1 2" key="1">
    <citation type="submission" date="2024-05" db="EMBL/GenBank/DDBJ databases">
        <title>Genome sequencing and assembly of Indian major carp, Cirrhinus mrigala (Hamilton, 1822).</title>
        <authorList>
            <person name="Mohindra V."/>
            <person name="Chowdhury L.M."/>
            <person name="Lal K."/>
            <person name="Jena J.K."/>
        </authorList>
    </citation>
    <scope>NUCLEOTIDE SEQUENCE [LARGE SCALE GENOMIC DNA]</scope>
    <source>
        <strain evidence="1">CM1030</strain>
        <tissue evidence="1">Blood</tissue>
    </source>
</reference>
<keyword evidence="2" id="KW-1185">Reference proteome</keyword>
<proteinExistence type="predicted"/>
<feature type="non-terminal residue" evidence="1">
    <location>
        <position position="75"/>
    </location>
</feature>
<dbReference type="EMBL" id="JAMKFB020000020">
    <property type="protein sequence ID" value="KAL0163515.1"/>
    <property type="molecule type" value="Genomic_DNA"/>
</dbReference>
<evidence type="ECO:0000313" key="1">
    <source>
        <dbReference type="EMBL" id="KAL0163515.1"/>
    </source>
</evidence>
<sequence>MDSVKVLSREGSLITDSQQKLIFSHLIYSYLSRTDTAGCFSNITNNNEWLQKNFGIFSKYASLSQLQMLNSHFTK</sequence>
<dbReference type="AlphaFoldDB" id="A0ABD0NPZ8"/>
<organism evidence="1 2">
    <name type="scientific">Cirrhinus mrigala</name>
    <name type="common">Mrigala</name>
    <dbReference type="NCBI Taxonomy" id="683832"/>
    <lineage>
        <taxon>Eukaryota</taxon>
        <taxon>Metazoa</taxon>
        <taxon>Chordata</taxon>
        <taxon>Craniata</taxon>
        <taxon>Vertebrata</taxon>
        <taxon>Euteleostomi</taxon>
        <taxon>Actinopterygii</taxon>
        <taxon>Neopterygii</taxon>
        <taxon>Teleostei</taxon>
        <taxon>Ostariophysi</taxon>
        <taxon>Cypriniformes</taxon>
        <taxon>Cyprinidae</taxon>
        <taxon>Labeoninae</taxon>
        <taxon>Labeonini</taxon>
        <taxon>Cirrhinus</taxon>
    </lineage>
</organism>
<comment type="caution">
    <text evidence="1">The sequence shown here is derived from an EMBL/GenBank/DDBJ whole genome shotgun (WGS) entry which is preliminary data.</text>
</comment>
<dbReference type="Proteomes" id="UP001529510">
    <property type="component" value="Unassembled WGS sequence"/>
</dbReference>
<protein>
    <submittedName>
        <fullName evidence="1">Uncharacterized protein</fullName>
    </submittedName>
</protein>
<name>A0ABD0NPZ8_CIRMR</name>
<evidence type="ECO:0000313" key="2">
    <source>
        <dbReference type="Proteomes" id="UP001529510"/>
    </source>
</evidence>
<accession>A0ABD0NPZ8</accession>